<dbReference type="PANTHER" id="PTHR36539">
    <property type="entry name" value="ETHANOLAMINE UTILIZATION PROTEIN EUTN"/>
    <property type="match status" value="1"/>
</dbReference>
<dbReference type="PROSITE" id="PS51932">
    <property type="entry name" value="BMV"/>
    <property type="match status" value="1"/>
</dbReference>
<dbReference type="GO" id="GO:0031470">
    <property type="term" value="C:carboxysome"/>
    <property type="evidence" value="ECO:0007669"/>
    <property type="project" value="UniProtKB-SubCell"/>
</dbReference>
<keyword evidence="3" id="KW-1283">Bacterial microcompartment</keyword>
<protein>
    <submittedName>
        <fullName evidence="4">Ethanolamine utilization protein EutN</fullName>
    </submittedName>
</protein>
<dbReference type="InterPro" id="IPR004992">
    <property type="entry name" value="EutN_CcmL"/>
</dbReference>
<dbReference type="RefSeq" id="WP_009140777.1">
    <property type="nucleotide sequence ID" value="NZ_CABKQG010000002.1"/>
</dbReference>
<gene>
    <name evidence="4" type="ORF">DXC81_05185</name>
</gene>
<comment type="subcellular location">
    <subcellularLocation>
        <location evidence="1">Carboxysome</location>
    </subcellularLocation>
</comment>
<organism evidence="4 5">
    <name type="scientific">Collinsella tanakaei</name>
    <dbReference type="NCBI Taxonomy" id="626935"/>
    <lineage>
        <taxon>Bacteria</taxon>
        <taxon>Bacillati</taxon>
        <taxon>Actinomycetota</taxon>
        <taxon>Coriobacteriia</taxon>
        <taxon>Coriobacteriales</taxon>
        <taxon>Coriobacteriaceae</taxon>
        <taxon>Collinsella</taxon>
    </lineage>
</organism>
<evidence type="ECO:0000256" key="1">
    <source>
        <dbReference type="ARBA" id="ARBA00023587"/>
    </source>
</evidence>
<evidence type="ECO:0000256" key="2">
    <source>
        <dbReference type="ARBA" id="ARBA00023669"/>
    </source>
</evidence>
<dbReference type="PANTHER" id="PTHR36539:SF2">
    <property type="entry name" value="ETHANOLAMINE UTILIZATION PROTEIN"/>
    <property type="match status" value="1"/>
</dbReference>
<dbReference type="Proteomes" id="UP000260943">
    <property type="component" value="Unassembled WGS sequence"/>
</dbReference>
<evidence type="ECO:0000313" key="4">
    <source>
        <dbReference type="EMBL" id="RGL10429.1"/>
    </source>
</evidence>
<reference evidence="4 5" key="1">
    <citation type="submission" date="2018-08" db="EMBL/GenBank/DDBJ databases">
        <title>A genome reference for cultivated species of the human gut microbiota.</title>
        <authorList>
            <person name="Zou Y."/>
            <person name="Xue W."/>
            <person name="Luo G."/>
        </authorList>
    </citation>
    <scope>NUCLEOTIDE SEQUENCE [LARGE SCALE GENOMIC DNA]</scope>
    <source>
        <strain evidence="4 5">TF08-14</strain>
    </source>
</reference>
<keyword evidence="2" id="KW-1282">Carboxysome</keyword>
<dbReference type="Pfam" id="PF03319">
    <property type="entry name" value="EutN_CcmL"/>
    <property type="match status" value="1"/>
</dbReference>
<dbReference type="AlphaFoldDB" id="A0A3E4QT85"/>
<dbReference type="GeneID" id="62758499"/>
<evidence type="ECO:0000313" key="5">
    <source>
        <dbReference type="Proteomes" id="UP000260943"/>
    </source>
</evidence>
<dbReference type="CDD" id="cd01614">
    <property type="entry name" value="EutN_CcmL"/>
    <property type="match status" value="1"/>
</dbReference>
<comment type="caution">
    <text evidence="4">The sequence shown here is derived from an EMBL/GenBank/DDBJ whole genome shotgun (WGS) entry which is preliminary data.</text>
</comment>
<sequence length="89" mass="9703">MVIGRLIGSIWATNKYEELDGMKLMRVEVLTGIDAGKQIVCIDTISAGMGERVLVTTGSSAYQFVRERFQKNAPVDAVIVGIIDEDVSL</sequence>
<name>A0A3E4QT85_9ACTN</name>
<dbReference type="Gene3D" id="2.40.50.220">
    <property type="entry name" value="EutN/Ccml"/>
    <property type="match status" value="1"/>
</dbReference>
<dbReference type="EMBL" id="QSRJ01000005">
    <property type="protein sequence ID" value="RGL10429.1"/>
    <property type="molecule type" value="Genomic_DNA"/>
</dbReference>
<evidence type="ECO:0000256" key="3">
    <source>
        <dbReference type="ARBA" id="ARBA00024446"/>
    </source>
</evidence>
<proteinExistence type="predicted"/>
<dbReference type="SUPFAM" id="SSF159133">
    <property type="entry name" value="EutN/CcmL-like"/>
    <property type="match status" value="1"/>
</dbReference>
<accession>A0A3E4QT85</accession>
<dbReference type="InterPro" id="IPR036677">
    <property type="entry name" value="EutN_CcmL_sf"/>
</dbReference>